<dbReference type="RefSeq" id="XP_033424257.1">
    <property type="nucleotide sequence ID" value="XM_033573705.1"/>
</dbReference>
<evidence type="ECO:0000256" key="4">
    <source>
        <dbReference type="ARBA" id="ARBA00023125"/>
    </source>
</evidence>
<dbReference type="GeneID" id="54331807"/>
<dbReference type="PANTHER" id="PTHR31944:SF131">
    <property type="entry name" value="HEME-RESPONSIVE ZINC FINGER TRANSCRIPTION FACTOR HAP1"/>
    <property type="match status" value="1"/>
</dbReference>
<keyword evidence="8" id="KW-1133">Transmembrane helix</keyword>
<feature type="transmembrane region" description="Helical" evidence="8">
    <location>
        <begin position="127"/>
        <end position="149"/>
    </location>
</feature>
<feature type="transmembrane region" description="Helical" evidence="8">
    <location>
        <begin position="218"/>
        <end position="236"/>
    </location>
</feature>
<dbReference type="EMBL" id="QUQM01000006">
    <property type="protein sequence ID" value="KAA8644896.1"/>
    <property type="molecule type" value="Genomic_DNA"/>
</dbReference>
<dbReference type="Gene3D" id="1.20.120.1630">
    <property type="match status" value="1"/>
</dbReference>
<dbReference type="VEuPathDB" id="FungiDB:EYZ11_007486"/>
<gene>
    <name evidence="10" type="ORF">ATNIH1004_009105</name>
</gene>
<keyword evidence="8" id="KW-0472">Membrane</keyword>
<feature type="compositionally biased region" description="Polar residues" evidence="7">
    <location>
        <begin position="467"/>
        <end position="478"/>
    </location>
</feature>
<comment type="caution">
    <text evidence="10">The sequence shown here is derived from an EMBL/GenBank/DDBJ whole genome shotgun (WGS) entry which is preliminary data.</text>
</comment>
<dbReference type="Proteomes" id="UP000324241">
    <property type="component" value="Unassembled WGS sequence"/>
</dbReference>
<feature type="transmembrane region" description="Helical" evidence="8">
    <location>
        <begin position="394"/>
        <end position="421"/>
    </location>
</feature>
<accession>A0A5M9MGK9</accession>
<feature type="transmembrane region" description="Helical" evidence="8">
    <location>
        <begin position="20"/>
        <end position="38"/>
    </location>
</feature>
<evidence type="ECO:0000256" key="8">
    <source>
        <dbReference type="SAM" id="Phobius"/>
    </source>
</evidence>
<keyword evidence="6" id="KW-0539">Nucleus</keyword>
<feature type="transmembrane region" description="Helical" evidence="8">
    <location>
        <begin position="161"/>
        <end position="178"/>
    </location>
</feature>
<evidence type="ECO:0000313" key="10">
    <source>
        <dbReference type="EMBL" id="KAA8644896.1"/>
    </source>
</evidence>
<dbReference type="Pfam" id="PF01222">
    <property type="entry name" value="ERG4_ERG24"/>
    <property type="match status" value="1"/>
</dbReference>
<keyword evidence="2" id="KW-0862">Zinc</keyword>
<dbReference type="CDD" id="cd12148">
    <property type="entry name" value="fungal_TF_MHR"/>
    <property type="match status" value="1"/>
</dbReference>
<dbReference type="GO" id="GO:0005634">
    <property type="term" value="C:nucleus"/>
    <property type="evidence" value="ECO:0007669"/>
    <property type="project" value="TreeGrafter"/>
</dbReference>
<dbReference type="GO" id="GO:0016628">
    <property type="term" value="F:oxidoreductase activity, acting on the CH-CH group of donors, NAD or NADP as acceptor"/>
    <property type="evidence" value="ECO:0007669"/>
    <property type="project" value="InterPro"/>
</dbReference>
<dbReference type="InterPro" id="IPR018083">
    <property type="entry name" value="Sterol_reductase_CS"/>
</dbReference>
<dbReference type="PANTHER" id="PTHR31944">
    <property type="entry name" value="HEME-RESPONSIVE ZINC FINGER TRANSCRIPTION FACTOR HAP1"/>
    <property type="match status" value="1"/>
</dbReference>
<keyword evidence="1" id="KW-0479">Metal-binding</keyword>
<dbReference type="GO" id="GO:0006351">
    <property type="term" value="P:DNA-templated transcription"/>
    <property type="evidence" value="ECO:0007669"/>
    <property type="project" value="InterPro"/>
</dbReference>
<dbReference type="GO" id="GO:0001228">
    <property type="term" value="F:DNA-binding transcription activator activity, RNA polymerase II-specific"/>
    <property type="evidence" value="ECO:0007669"/>
    <property type="project" value="TreeGrafter"/>
</dbReference>
<evidence type="ECO:0000256" key="2">
    <source>
        <dbReference type="ARBA" id="ARBA00022833"/>
    </source>
</evidence>
<feature type="domain" description="Xylanolytic transcriptional activator regulatory" evidence="9">
    <location>
        <begin position="769"/>
        <end position="843"/>
    </location>
</feature>
<keyword evidence="8" id="KW-0812">Transmembrane</keyword>
<evidence type="ECO:0000256" key="3">
    <source>
        <dbReference type="ARBA" id="ARBA00023015"/>
    </source>
</evidence>
<dbReference type="InterPro" id="IPR001171">
    <property type="entry name" value="ERG24_DHCR-like"/>
</dbReference>
<dbReference type="GO" id="GO:0016126">
    <property type="term" value="P:sterol biosynthetic process"/>
    <property type="evidence" value="ECO:0007669"/>
    <property type="project" value="InterPro"/>
</dbReference>
<keyword evidence="3" id="KW-0805">Transcription regulation</keyword>
<dbReference type="Pfam" id="PF04082">
    <property type="entry name" value="Fungal_trans"/>
    <property type="match status" value="1"/>
</dbReference>
<dbReference type="OrthoDB" id="4337792at2759"/>
<keyword evidence="4" id="KW-0238">DNA-binding</keyword>
<dbReference type="SMART" id="SM00906">
    <property type="entry name" value="Fungal_trans"/>
    <property type="match status" value="1"/>
</dbReference>
<proteinExistence type="predicted"/>
<reference evidence="10 11" key="1">
    <citation type="submission" date="2019-08" db="EMBL/GenBank/DDBJ databases">
        <title>The genome sequence of a newly discovered highly antifungal drug resistant Aspergillus species, Aspergillus tanneri NIH 1004.</title>
        <authorList>
            <person name="Mounaud S."/>
            <person name="Singh I."/>
            <person name="Joardar V."/>
            <person name="Pakala S."/>
            <person name="Pakala S."/>
            <person name="Venepally P."/>
            <person name="Chung J.K."/>
            <person name="Losada L."/>
            <person name="Nierman W.C."/>
        </authorList>
    </citation>
    <scope>NUCLEOTIDE SEQUENCE [LARGE SCALE GENOMIC DNA]</scope>
    <source>
        <strain evidence="10 11">NIH1004</strain>
    </source>
</reference>
<dbReference type="InterPro" id="IPR051430">
    <property type="entry name" value="Fungal_TF_Env_Response"/>
</dbReference>
<dbReference type="GO" id="GO:0016020">
    <property type="term" value="C:membrane"/>
    <property type="evidence" value="ECO:0007669"/>
    <property type="project" value="InterPro"/>
</dbReference>
<evidence type="ECO:0000259" key="9">
    <source>
        <dbReference type="SMART" id="SM00906"/>
    </source>
</evidence>
<feature type="transmembrane region" description="Helical" evidence="8">
    <location>
        <begin position="283"/>
        <end position="301"/>
    </location>
</feature>
<keyword evidence="5" id="KW-0804">Transcription</keyword>
<dbReference type="GO" id="GO:0000978">
    <property type="term" value="F:RNA polymerase II cis-regulatory region sequence-specific DNA binding"/>
    <property type="evidence" value="ECO:0007669"/>
    <property type="project" value="TreeGrafter"/>
</dbReference>
<dbReference type="PROSITE" id="PS01018">
    <property type="entry name" value="STEROL_REDUCT_2"/>
    <property type="match status" value="1"/>
</dbReference>
<feature type="transmembrane region" description="Helical" evidence="8">
    <location>
        <begin position="313"/>
        <end position="332"/>
    </location>
</feature>
<feature type="transmembrane region" description="Helical" evidence="8">
    <location>
        <begin position="243"/>
        <end position="263"/>
    </location>
</feature>
<dbReference type="PROSITE" id="PS01017">
    <property type="entry name" value="STEROL_REDUCT_1"/>
    <property type="match status" value="1"/>
</dbReference>
<dbReference type="GO" id="GO:0008270">
    <property type="term" value="F:zinc ion binding"/>
    <property type="evidence" value="ECO:0007669"/>
    <property type="project" value="InterPro"/>
</dbReference>
<sequence>MHLLSMEDASSRRHGNKNDLLLYVTPASSILFLRTYRYGGGRLGSTLQSVMESGGSVGWVYGYITLRVLLEEGPSRFMSRFSHTPKSLIVAGYLGWVAFQCLLYAQLPGRICQGQTTPAGYLLGYRANGLFAFGISILVAINLSVGKFVDPTIIAVEWESLLLVGNVYGFLLCILFYVKANVWPSHPEDRKFTGSIFYDLYMGVELNPRFGRLWDMKLFHIGRMGMMSWIMVDLSFTAYQHRLHGYVTPSILIVDVLHLLYVADFFFREDRYLRTIDIEHDHFGFYFAWGSAAFLPAVYTLQTQFLARNPVQLHPAMAAIILVAGLGGYTIYCHANEQKYRVRLTRGNCMIAGEKPKIIKCSYETTNGVKHESLLLCSGWWGYVRHANYLGDLILSYAMCAACGVTHLLPWTYAIFMTILLTHRCIRDEKRCLAKYGKLWESYCDQCIKSKTPDRCVYTGPQSNALTEPRSVATTSPDQAHKSSSRTSSVHGGLYIFDSKHHRVTKPKGRPDELHELRHRVQMLEQGLSRAGPVQTPESLGHDADSPLRVSCDAQYLGENVKHLPQSACFRGKNGKSRFCGRSYWGVSLSFFDEVKTVMRGCRDKFKSKDSEYTRMKKLKGEVWSRERQDHQRAYREKAFTMEKMIPDRRVADELLNLYLSTFETTYRILHVPTFRKQYEMFWSSSEKTDMIFVAKLLALMAASSCFFGPTTRLNENDTLHRSASAWIISVQSWVASSYVSSTITLDMLQIQCLLLIARQSDATDGDVVWISSGSLIRSAMTMGLHRSPSMYERMTPFWAEMRRRLWATILEFDLESSLDGGMAPSIDLDEFDCEPPSNYDDADLTEDMTEDVAPKDAVIPTRNSFQIFLSRSLPLRVRIAKSINRRKFGLSYDEALRLGEQLGDYMNEALALYPDSGPTGNLSFARSFLLFLMRRFMLLLHRPFALSVSLSPKFSFSRKICLESSLEMLSQLDVPTVSLPEVQGCPHLGQLAGGMFRDEFLHAAISVCVELALQSGEFSGVNRLPGQSSSVSTLDDLVRSQQGVLLRTVEHTLDTLGSRITTSGKGCKAFFFLAMTLSSVKARMNAKDVRQEVEQAAMRAIRDCEQILQGASWSDIQGRSEMPMLTPSLETTSETPLDPASFAPADLSDLSPLGFANLFDTADYELPDIWANDFFSSF</sequence>
<protein>
    <recommendedName>
        <fullName evidence="9">Xylanolytic transcriptional activator regulatory domain-containing protein</fullName>
    </recommendedName>
</protein>
<evidence type="ECO:0000256" key="6">
    <source>
        <dbReference type="ARBA" id="ARBA00023242"/>
    </source>
</evidence>
<evidence type="ECO:0000256" key="5">
    <source>
        <dbReference type="ARBA" id="ARBA00023163"/>
    </source>
</evidence>
<name>A0A5M9MGK9_9EURO</name>
<dbReference type="InterPro" id="IPR007219">
    <property type="entry name" value="XnlR_reg_dom"/>
</dbReference>
<evidence type="ECO:0000256" key="1">
    <source>
        <dbReference type="ARBA" id="ARBA00022723"/>
    </source>
</evidence>
<dbReference type="AlphaFoldDB" id="A0A5M9MGK9"/>
<evidence type="ECO:0000313" key="11">
    <source>
        <dbReference type="Proteomes" id="UP000324241"/>
    </source>
</evidence>
<feature type="transmembrane region" description="Helical" evidence="8">
    <location>
        <begin position="90"/>
        <end position="107"/>
    </location>
</feature>
<feature type="region of interest" description="Disordered" evidence="7">
    <location>
        <begin position="467"/>
        <end position="489"/>
    </location>
</feature>
<evidence type="ECO:0000256" key="7">
    <source>
        <dbReference type="SAM" id="MobiDB-lite"/>
    </source>
</evidence>
<organism evidence="10 11">
    <name type="scientific">Aspergillus tanneri</name>
    <dbReference type="NCBI Taxonomy" id="1220188"/>
    <lineage>
        <taxon>Eukaryota</taxon>
        <taxon>Fungi</taxon>
        <taxon>Dikarya</taxon>
        <taxon>Ascomycota</taxon>
        <taxon>Pezizomycotina</taxon>
        <taxon>Eurotiomycetes</taxon>
        <taxon>Eurotiomycetidae</taxon>
        <taxon>Eurotiales</taxon>
        <taxon>Aspergillaceae</taxon>
        <taxon>Aspergillus</taxon>
        <taxon>Aspergillus subgen. Circumdati</taxon>
    </lineage>
</organism>